<gene>
    <name evidence="1" type="ORF">ACOLOM_LOCUS11307</name>
</gene>
<accession>A0ACA9Q188</accession>
<protein>
    <submittedName>
        <fullName evidence="1">16444_t:CDS:1</fullName>
    </submittedName>
</protein>
<sequence length="358" mass="39185">SAIGEIVDTPNLARAFSYIPLTWAVGTTFAPLMGGYLSRPAEQFPNLFTSSFWIKYPYFLPCAVAACFSLFCAIMTLIFLQETHPTLGKPNRDLYEKVETGSRTSLDKEQEESLLPAESTEKPTKLNAPIPLRTLLTRKIILSVINYHILAILEISLISVMPVFFASCLHMEPSSIGLIMGVMGFVNGIIQITCFVPLHRRLGTRNIFTLGLASFLLIWCCFPLINQVYAQDEGVFGFKISAIITILILLSTIEQMSFNVIFLYVKAAAPSPSALGATNGIAQTVASIARAIGPAGSTSLFAASMQHPNILGGNMVYWVLAGITVAGIGMSLKLPSEPWEEPEENELQLRNEERGVDE</sequence>
<feature type="non-terminal residue" evidence="1">
    <location>
        <position position="1"/>
    </location>
</feature>
<evidence type="ECO:0000313" key="1">
    <source>
        <dbReference type="EMBL" id="CAG8724817.1"/>
    </source>
</evidence>
<name>A0ACA9Q188_9GLOM</name>
<proteinExistence type="predicted"/>
<reference evidence="1" key="1">
    <citation type="submission" date="2021-06" db="EMBL/GenBank/DDBJ databases">
        <authorList>
            <person name="Kallberg Y."/>
            <person name="Tangrot J."/>
            <person name="Rosling A."/>
        </authorList>
    </citation>
    <scope>NUCLEOTIDE SEQUENCE</scope>
    <source>
        <strain evidence="1">CL356</strain>
    </source>
</reference>
<keyword evidence="2" id="KW-1185">Reference proteome</keyword>
<comment type="caution">
    <text evidence="1">The sequence shown here is derived from an EMBL/GenBank/DDBJ whole genome shotgun (WGS) entry which is preliminary data.</text>
</comment>
<dbReference type="Proteomes" id="UP000789525">
    <property type="component" value="Unassembled WGS sequence"/>
</dbReference>
<evidence type="ECO:0000313" key="2">
    <source>
        <dbReference type="Proteomes" id="UP000789525"/>
    </source>
</evidence>
<dbReference type="EMBL" id="CAJVPT010040218">
    <property type="protein sequence ID" value="CAG8724817.1"/>
    <property type="molecule type" value="Genomic_DNA"/>
</dbReference>
<organism evidence="1 2">
    <name type="scientific">Acaulospora colombiana</name>
    <dbReference type="NCBI Taxonomy" id="27376"/>
    <lineage>
        <taxon>Eukaryota</taxon>
        <taxon>Fungi</taxon>
        <taxon>Fungi incertae sedis</taxon>
        <taxon>Mucoromycota</taxon>
        <taxon>Glomeromycotina</taxon>
        <taxon>Glomeromycetes</taxon>
        <taxon>Diversisporales</taxon>
        <taxon>Acaulosporaceae</taxon>
        <taxon>Acaulospora</taxon>
    </lineage>
</organism>